<protein>
    <submittedName>
        <fullName evidence="1">Uncharacterized protein</fullName>
    </submittedName>
</protein>
<dbReference type="AlphaFoldDB" id="A0A0F9E4W4"/>
<name>A0A0F9E4W4_9ZZZZ</name>
<gene>
    <name evidence="1" type="ORF">LCGC14_2118790</name>
</gene>
<reference evidence="1" key="1">
    <citation type="journal article" date="2015" name="Nature">
        <title>Complex archaea that bridge the gap between prokaryotes and eukaryotes.</title>
        <authorList>
            <person name="Spang A."/>
            <person name="Saw J.H."/>
            <person name="Jorgensen S.L."/>
            <person name="Zaremba-Niedzwiedzka K."/>
            <person name="Martijn J."/>
            <person name="Lind A.E."/>
            <person name="van Eijk R."/>
            <person name="Schleper C."/>
            <person name="Guy L."/>
            <person name="Ettema T.J."/>
        </authorList>
    </citation>
    <scope>NUCLEOTIDE SEQUENCE</scope>
</reference>
<proteinExistence type="predicted"/>
<organism evidence="1">
    <name type="scientific">marine sediment metagenome</name>
    <dbReference type="NCBI Taxonomy" id="412755"/>
    <lineage>
        <taxon>unclassified sequences</taxon>
        <taxon>metagenomes</taxon>
        <taxon>ecological metagenomes</taxon>
    </lineage>
</organism>
<feature type="non-terminal residue" evidence="1">
    <location>
        <position position="90"/>
    </location>
</feature>
<comment type="caution">
    <text evidence="1">The sequence shown here is derived from an EMBL/GenBank/DDBJ whole genome shotgun (WGS) entry which is preliminary data.</text>
</comment>
<accession>A0A0F9E4W4</accession>
<dbReference type="EMBL" id="LAZR01026337">
    <property type="protein sequence ID" value="KKL69054.1"/>
    <property type="molecule type" value="Genomic_DNA"/>
</dbReference>
<sequence>MNRIKRLQRHAEGNFRNFEGVSYGRGYNNAVAPGAGPMRSAEVLDPNDRTWTINVANSNTVSTGSIRIFGAAIDLTDGSLPAGITITVSE</sequence>
<evidence type="ECO:0000313" key="1">
    <source>
        <dbReference type="EMBL" id="KKL69054.1"/>
    </source>
</evidence>